<dbReference type="AlphaFoldDB" id="A0A085M5A9"/>
<keyword evidence="3" id="KW-1185">Reference proteome</keyword>
<protein>
    <submittedName>
        <fullName evidence="1">Uncharacterized protein</fullName>
    </submittedName>
</protein>
<dbReference type="Proteomes" id="UP000030764">
    <property type="component" value="Unassembled WGS sequence"/>
</dbReference>
<name>A0A085M5A9_9BILA</name>
<dbReference type="Proteomes" id="UP000030758">
    <property type="component" value="Unassembled WGS sequence"/>
</dbReference>
<accession>A0A085M5A9</accession>
<evidence type="ECO:0000313" key="1">
    <source>
        <dbReference type="EMBL" id="KFD52405.1"/>
    </source>
</evidence>
<gene>
    <name evidence="1" type="ORF">M513_06786</name>
    <name evidence="2" type="ORF">M514_06786</name>
</gene>
<proteinExistence type="predicted"/>
<dbReference type="EMBL" id="KL367491">
    <property type="protein sequence ID" value="KFD69984.1"/>
    <property type="molecule type" value="Genomic_DNA"/>
</dbReference>
<organism evidence="1 3">
    <name type="scientific">Trichuris suis</name>
    <name type="common">pig whipworm</name>
    <dbReference type="NCBI Taxonomy" id="68888"/>
    <lineage>
        <taxon>Eukaryota</taxon>
        <taxon>Metazoa</taxon>
        <taxon>Ecdysozoa</taxon>
        <taxon>Nematoda</taxon>
        <taxon>Enoplea</taxon>
        <taxon>Dorylaimia</taxon>
        <taxon>Trichinellida</taxon>
        <taxon>Trichuridae</taxon>
        <taxon>Trichuris</taxon>
    </lineage>
</organism>
<sequence length="62" mass="7170">MQSTLIYDAFLSPTKSFHRTDKATLMLALPILEVWNGYVAPRLERGIVVVDQKAMQNENVYW</sequence>
<evidence type="ECO:0000313" key="2">
    <source>
        <dbReference type="EMBL" id="KFD69984.1"/>
    </source>
</evidence>
<dbReference type="EMBL" id="KL363228">
    <property type="protein sequence ID" value="KFD52405.1"/>
    <property type="molecule type" value="Genomic_DNA"/>
</dbReference>
<reference evidence="1 3" key="1">
    <citation type="journal article" date="2014" name="Nat. Genet.">
        <title>Genome and transcriptome of the porcine whipworm Trichuris suis.</title>
        <authorList>
            <person name="Jex A.R."/>
            <person name="Nejsum P."/>
            <person name="Schwarz E.M."/>
            <person name="Hu L."/>
            <person name="Young N.D."/>
            <person name="Hall R.S."/>
            <person name="Korhonen P.K."/>
            <person name="Liao S."/>
            <person name="Thamsborg S."/>
            <person name="Xia J."/>
            <person name="Xu P."/>
            <person name="Wang S."/>
            <person name="Scheerlinck J.P."/>
            <person name="Hofmann A."/>
            <person name="Sternberg P.W."/>
            <person name="Wang J."/>
            <person name="Gasser R.B."/>
        </authorList>
    </citation>
    <scope>NUCLEOTIDE SEQUENCE [LARGE SCALE GENOMIC DNA]</scope>
    <source>
        <strain evidence="2">DCEP-RM93F</strain>
        <strain evidence="1">DCEP-RM93M</strain>
    </source>
</reference>
<evidence type="ECO:0000313" key="3">
    <source>
        <dbReference type="Proteomes" id="UP000030764"/>
    </source>
</evidence>